<comment type="similarity">
    <text evidence="2">Belongs to the autoinducer-2 exporter (AI-2E) (TC 2.A.86) family.</text>
</comment>
<feature type="transmembrane region" description="Helical" evidence="6">
    <location>
        <begin position="136"/>
        <end position="163"/>
    </location>
</feature>
<dbReference type="PATRIC" id="fig|1121405.3.peg.2218"/>
<keyword evidence="4 6" id="KW-1133">Transmembrane helix</keyword>
<name>S7V512_DESML</name>
<evidence type="ECO:0000256" key="2">
    <source>
        <dbReference type="ARBA" id="ARBA00009773"/>
    </source>
</evidence>
<evidence type="ECO:0000256" key="6">
    <source>
        <dbReference type="SAM" id="Phobius"/>
    </source>
</evidence>
<gene>
    <name evidence="7" type="ORF">dsmv_2566</name>
</gene>
<evidence type="ECO:0000256" key="4">
    <source>
        <dbReference type="ARBA" id="ARBA00022989"/>
    </source>
</evidence>
<evidence type="ECO:0000256" key="1">
    <source>
        <dbReference type="ARBA" id="ARBA00004141"/>
    </source>
</evidence>
<feature type="transmembrane region" description="Helical" evidence="6">
    <location>
        <begin position="63"/>
        <end position="83"/>
    </location>
</feature>
<dbReference type="InterPro" id="IPR002549">
    <property type="entry name" value="AI-2E-like"/>
</dbReference>
<feature type="transmembrane region" description="Helical" evidence="6">
    <location>
        <begin position="9"/>
        <end position="27"/>
    </location>
</feature>
<dbReference type="RefSeq" id="WP_020877323.1">
    <property type="nucleotide sequence ID" value="NZ_ATHJ01000088.1"/>
</dbReference>
<evidence type="ECO:0000313" key="7">
    <source>
        <dbReference type="EMBL" id="EPR39718.1"/>
    </source>
</evidence>
<evidence type="ECO:0000256" key="3">
    <source>
        <dbReference type="ARBA" id="ARBA00022692"/>
    </source>
</evidence>
<dbReference type="GO" id="GO:0016020">
    <property type="term" value="C:membrane"/>
    <property type="evidence" value="ECO:0007669"/>
    <property type="project" value="UniProtKB-SubCell"/>
</dbReference>
<proteinExistence type="inferred from homology"/>
<keyword evidence="5 6" id="KW-0472">Membrane</keyword>
<sequence length="360" mass="38514">MNPDIKESISLKFVIILASFVIIVAGMRAAASLLVPFFLAVFLAVICTSPLSWLRRIGAPTPLAVILVAVCILGMGFLVSVFIGKALKDFTMSLPDYQKIFEAKAVGIMAWLESHGIDTAQFAGTDIIETGSVMKIIGGFLGGLSAILTNMFVILLTVIFILLEAAGMPQKLRSALGDTDESLSGFSRFTESVKRYLAVKTWCSLLTGVLVAVMLKALGVKQPYLWGFTAFLLNYIPNIGSAVAAVPGILMALIQFDLPHALYIAVGYAAINIGVSYFIEPRLMGSRLGLSTLVVFISLVFWAWVLGPVGMLLSIPLTMTVKIALESSPDTRWVAVLLGPAKIVGNPQPPLESGTSTANQ</sequence>
<accession>S7V512</accession>
<keyword evidence="3 6" id="KW-0812">Transmembrane</keyword>
<evidence type="ECO:0000256" key="5">
    <source>
        <dbReference type="ARBA" id="ARBA00023136"/>
    </source>
</evidence>
<keyword evidence="8" id="KW-1185">Reference proteome</keyword>
<feature type="transmembrane region" description="Helical" evidence="6">
    <location>
        <begin position="197"/>
        <end position="215"/>
    </location>
</feature>
<dbReference type="GO" id="GO:0055085">
    <property type="term" value="P:transmembrane transport"/>
    <property type="evidence" value="ECO:0007669"/>
    <property type="project" value="TreeGrafter"/>
</dbReference>
<protein>
    <recommendedName>
        <fullName evidence="9">AI-2E family transporter</fullName>
    </recommendedName>
</protein>
<dbReference type="STRING" id="897.B2D07_19065"/>
<reference evidence="7 8" key="1">
    <citation type="journal article" date="2013" name="Genome Announc.">
        <title>Draft genome sequences for three mercury-methylating, sulfate-reducing bacteria.</title>
        <authorList>
            <person name="Brown S.D."/>
            <person name="Hurt R.A.Jr."/>
            <person name="Gilmour C.C."/>
            <person name="Elias D.A."/>
        </authorList>
    </citation>
    <scope>NUCLEOTIDE SEQUENCE [LARGE SCALE GENOMIC DNA]</scope>
    <source>
        <strain evidence="7 8">DSM 2059</strain>
    </source>
</reference>
<comment type="caution">
    <text evidence="7">The sequence shown here is derived from an EMBL/GenBank/DDBJ whole genome shotgun (WGS) entry which is preliminary data.</text>
</comment>
<comment type="subcellular location">
    <subcellularLocation>
        <location evidence="1">Membrane</location>
        <topology evidence="1">Multi-pass membrane protein</topology>
    </subcellularLocation>
</comment>
<dbReference type="AlphaFoldDB" id="S7V512"/>
<feature type="transmembrane region" description="Helical" evidence="6">
    <location>
        <begin position="235"/>
        <end position="254"/>
    </location>
</feature>
<evidence type="ECO:0008006" key="9">
    <source>
        <dbReference type="Google" id="ProtNLM"/>
    </source>
</evidence>
<dbReference type="PANTHER" id="PTHR21716:SF64">
    <property type="entry name" value="AI-2 TRANSPORT PROTEIN TQSA"/>
    <property type="match status" value="1"/>
</dbReference>
<dbReference type="PANTHER" id="PTHR21716">
    <property type="entry name" value="TRANSMEMBRANE PROTEIN"/>
    <property type="match status" value="1"/>
</dbReference>
<dbReference type="eggNOG" id="COG0628">
    <property type="taxonomic scope" value="Bacteria"/>
</dbReference>
<dbReference type="Proteomes" id="UP000014977">
    <property type="component" value="Unassembled WGS sequence"/>
</dbReference>
<feature type="transmembrane region" description="Helical" evidence="6">
    <location>
        <begin position="261"/>
        <end position="279"/>
    </location>
</feature>
<evidence type="ECO:0000313" key="8">
    <source>
        <dbReference type="Proteomes" id="UP000014977"/>
    </source>
</evidence>
<organism evidence="7 8">
    <name type="scientific">Desulfococcus multivorans DSM 2059</name>
    <dbReference type="NCBI Taxonomy" id="1121405"/>
    <lineage>
        <taxon>Bacteria</taxon>
        <taxon>Pseudomonadati</taxon>
        <taxon>Thermodesulfobacteriota</taxon>
        <taxon>Desulfobacteria</taxon>
        <taxon>Desulfobacterales</taxon>
        <taxon>Desulfococcaceae</taxon>
        <taxon>Desulfococcus</taxon>
    </lineage>
</organism>
<dbReference type="Pfam" id="PF01594">
    <property type="entry name" value="AI-2E_transport"/>
    <property type="match status" value="1"/>
</dbReference>
<feature type="transmembrane region" description="Helical" evidence="6">
    <location>
        <begin position="291"/>
        <end position="313"/>
    </location>
</feature>
<dbReference type="EMBL" id="ATHJ01000088">
    <property type="protein sequence ID" value="EPR39718.1"/>
    <property type="molecule type" value="Genomic_DNA"/>
</dbReference>